<dbReference type="Proteomes" id="UP000319375">
    <property type="component" value="Unassembled WGS sequence"/>
</dbReference>
<sequence length="497" mass="50434">MRGMRAGAPRSVCTFSRCRHGPVPSTEFPVDLNLGRRISVLAMTAAPPTGTTTEPRLDQGSVRWFQVGSVALISFLAFEALAVGTVLPKAAAQFGATAEYSVAFGAAFAAMIVAIAWAGPWVDRSGVRPPLVVGGILFVAGLVLVGSAQGMNVLALGRAVQGLGSGVLSVVLYAMVGRLIPADGRPRIFAAFSTAWVVPSLVGPAIAGLTADTVGWRWVFLGIAVPAFAALAATLRATVGLDETGFVSDGAPNRTVLVAALVAGASTAVAQFAAPRGAGFLVLTAACLVVAIAATRRMLPAGSLVGRSGIPRLVLTNLLMAGTFFAAEIYVPLYLVHIDAMSPFAAGSVMTGAALLWAGAAQVQARVPASGPARRRLPLIGSSLVLASLVGVAISFAVDAPWPVIFAAWAIGGLGMGLTYPTLSVLVLGASADDEQGANSSALKLADSVGTALTIACAGAVFAQVLDWGHTGFAVTMLVPITAGVLTVLVASRLRGD</sequence>
<feature type="transmembrane region" description="Helical" evidence="6">
    <location>
        <begin position="100"/>
        <end position="119"/>
    </location>
</feature>
<dbReference type="GO" id="GO:0022857">
    <property type="term" value="F:transmembrane transporter activity"/>
    <property type="evidence" value="ECO:0007669"/>
    <property type="project" value="InterPro"/>
</dbReference>
<comment type="subcellular location">
    <subcellularLocation>
        <location evidence="1">Cell membrane</location>
        <topology evidence="1">Multi-pass membrane protein</topology>
    </subcellularLocation>
</comment>
<feature type="transmembrane region" description="Helical" evidence="6">
    <location>
        <begin position="280"/>
        <end position="299"/>
    </location>
</feature>
<dbReference type="InterPro" id="IPR020846">
    <property type="entry name" value="MFS_dom"/>
</dbReference>
<name>A0A5C5RWK1_9ACTN</name>
<reference evidence="8 9" key="1">
    <citation type="submission" date="2019-06" db="EMBL/GenBank/DDBJ databases">
        <title>Tsukamurella conjunctivitidis sp. nov., Tsukamurella assacharolytica sp. nov. and Tsukamurella sputae sp. nov. isolated from patients with conjunctivitis, bacteraemia (lymphoma) and respiratory infection (sputum) in Hong Kong.</title>
        <authorList>
            <person name="Teng J.L.L."/>
            <person name="Lee H.H."/>
            <person name="Fong J.Y.H."/>
            <person name="Fok K.M.N."/>
            <person name="Lau S.K.P."/>
            <person name="Woo P.C.Y."/>
        </authorList>
    </citation>
    <scope>NUCLEOTIDE SEQUENCE [LARGE SCALE GENOMIC DNA]</scope>
    <source>
        <strain evidence="8 9">HKU72</strain>
    </source>
</reference>
<evidence type="ECO:0000256" key="5">
    <source>
        <dbReference type="ARBA" id="ARBA00023136"/>
    </source>
</evidence>
<dbReference type="EMBL" id="VIGX01000021">
    <property type="protein sequence ID" value="TWS26840.1"/>
    <property type="molecule type" value="Genomic_DNA"/>
</dbReference>
<feature type="transmembrane region" description="Helical" evidence="6">
    <location>
        <begin position="404"/>
        <end position="430"/>
    </location>
</feature>
<feature type="transmembrane region" description="Helical" evidence="6">
    <location>
        <begin position="64"/>
        <end position="88"/>
    </location>
</feature>
<dbReference type="InterPro" id="IPR036259">
    <property type="entry name" value="MFS_trans_sf"/>
</dbReference>
<keyword evidence="5 6" id="KW-0472">Membrane</keyword>
<evidence type="ECO:0000259" key="7">
    <source>
        <dbReference type="PROSITE" id="PS50850"/>
    </source>
</evidence>
<comment type="caution">
    <text evidence="8">The sequence shown here is derived from an EMBL/GenBank/DDBJ whole genome shotgun (WGS) entry which is preliminary data.</text>
</comment>
<feature type="transmembrane region" description="Helical" evidence="6">
    <location>
        <begin position="343"/>
        <end position="365"/>
    </location>
</feature>
<feature type="transmembrane region" description="Helical" evidence="6">
    <location>
        <begin position="442"/>
        <end position="466"/>
    </location>
</feature>
<dbReference type="SUPFAM" id="SSF103473">
    <property type="entry name" value="MFS general substrate transporter"/>
    <property type="match status" value="1"/>
</dbReference>
<feature type="transmembrane region" description="Helical" evidence="6">
    <location>
        <begin position="215"/>
        <end position="235"/>
    </location>
</feature>
<evidence type="ECO:0000256" key="4">
    <source>
        <dbReference type="ARBA" id="ARBA00022989"/>
    </source>
</evidence>
<protein>
    <submittedName>
        <fullName evidence="8">MFS transporter</fullName>
    </submittedName>
</protein>
<dbReference type="Pfam" id="PF07690">
    <property type="entry name" value="MFS_1"/>
    <property type="match status" value="1"/>
</dbReference>
<evidence type="ECO:0000256" key="3">
    <source>
        <dbReference type="ARBA" id="ARBA00022692"/>
    </source>
</evidence>
<keyword evidence="4 6" id="KW-1133">Transmembrane helix</keyword>
<feature type="transmembrane region" description="Helical" evidence="6">
    <location>
        <begin position="155"/>
        <end position="176"/>
    </location>
</feature>
<evidence type="ECO:0000256" key="6">
    <source>
        <dbReference type="SAM" id="Phobius"/>
    </source>
</evidence>
<organism evidence="8 9">
    <name type="scientific">Tsukamurella conjunctivitidis</name>
    <dbReference type="NCBI Taxonomy" id="2592068"/>
    <lineage>
        <taxon>Bacteria</taxon>
        <taxon>Bacillati</taxon>
        <taxon>Actinomycetota</taxon>
        <taxon>Actinomycetes</taxon>
        <taxon>Mycobacteriales</taxon>
        <taxon>Tsukamurellaceae</taxon>
        <taxon>Tsukamurella</taxon>
    </lineage>
</organism>
<evidence type="ECO:0000256" key="2">
    <source>
        <dbReference type="ARBA" id="ARBA00022448"/>
    </source>
</evidence>
<evidence type="ECO:0000313" key="8">
    <source>
        <dbReference type="EMBL" id="TWS26840.1"/>
    </source>
</evidence>
<dbReference type="Gene3D" id="1.20.1250.20">
    <property type="entry name" value="MFS general substrate transporter like domains"/>
    <property type="match status" value="2"/>
</dbReference>
<dbReference type="PROSITE" id="PS50850">
    <property type="entry name" value="MFS"/>
    <property type="match status" value="1"/>
</dbReference>
<keyword evidence="9" id="KW-1185">Reference proteome</keyword>
<gene>
    <name evidence="8" type="ORF">FK530_21430</name>
</gene>
<proteinExistence type="predicted"/>
<evidence type="ECO:0000313" key="9">
    <source>
        <dbReference type="Proteomes" id="UP000319375"/>
    </source>
</evidence>
<feature type="transmembrane region" description="Helical" evidence="6">
    <location>
        <begin position="311"/>
        <end position="331"/>
    </location>
</feature>
<dbReference type="AlphaFoldDB" id="A0A5C5RWK1"/>
<accession>A0A5C5RWK1</accession>
<keyword evidence="3 6" id="KW-0812">Transmembrane</keyword>
<dbReference type="InterPro" id="IPR011701">
    <property type="entry name" value="MFS"/>
</dbReference>
<feature type="transmembrane region" description="Helical" evidence="6">
    <location>
        <begin position="472"/>
        <end position="491"/>
    </location>
</feature>
<keyword evidence="2" id="KW-0813">Transport</keyword>
<dbReference type="PANTHER" id="PTHR23501:SF154">
    <property type="entry name" value="MULTIDRUG-EFFLUX TRANSPORTER RV1634-RELATED"/>
    <property type="match status" value="1"/>
</dbReference>
<feature type="transmembrane region" description="Helical" evidence="6">
    <location>
        <begin position="188"/>
        <end position="209"/>
    </location>
</feature>
<feature type="transmembrane region" description="Helical" evidence="6">
    <location>
        <begin position="377"/>
        <end position="398"/>
    </location>
</feature>
<feature type="transmembrane region" description="Helical" evidence="6">
    <location>
        <begin position="131"/>
        <end position="149"/>
    </location>
</feature>
<dbReference type="GO" id="GO:0005886">
    <property type="term" value="C:plasma membrane"/>
    <property type="evidence" value="ECO:0007669"/>
    <property type="project" value="UniProtKB-SubCell"/>
</dbReference>
<feature type="domain" description="Major facilitator superfamily (MFS) profile" evidence="7">
    <location>
        <begin position="63"/>
        <end position="495"/>
    </location>
</feature>
<dbReference type="PANTHER" id="PTHR23501">
    <property type="entry name" value="MAJOR FACILITATOR SUPERFAMILY"/>
    <property type="match status" value="1"/>
</dbReference>
<evidence type="ECO:0000256" key="1">
    <source>
        <dbReference type="ARBA" id="ARBA00004651"/>
    </source>
</evidence>